<evidence type="ECO:0000313" key="2">
    <source>
        <dbReference type="EMBL" id="EZH74089.1"/>
    </source>
</evidence>
<reference evidence="2 3" key="1">
    <citation type="submission" date="2014-04" db="EMBL/GenBank/DDBJ databases">
        <title>Aquimarina sp. 22II-S11-z7 Genome Sequencing.</title>
        <authorList>
            <person name="Lai Q."/>
        </authorList>
    </citation>
    <scope>NUCLEOTIDE SEQUENCE [LARGE SCALE GENOMIC DNA]</scope>
    <source>
        <strain evidence="2 3">22II-S11-z7</strain>
    </source>
</reference>
<keyword evidence="1" id="KW-0732">Signal</keyword>
<dbReference type="OrthoDB" id="5510929at2"/>
<dbReference type="STRING" id="1317122.ATO12_14535"/>
<feature type="chain" id="PRO_5001517511" description="Lipocalin-like domain-containing protein" evidence="1">
    <location>
        <begin position="23"/>
        <end position="146"/>
    </location>
</feature>
<comment type="caution">
    <text evidence="2">The sequence shown here is derived from an EMBL/GenBank/DDBJ whole genome shotgun (WGS) entry which is preliminary data.</text>
</comment>
<feature type="signal peptide" evidence="1">
    <location>
        <begin position="1"/>
        <end position="22"/>
    </location>
</feature>
<evidence type="ECO:0000256" key="1">
    <source>
        <dbReference type="SAM" id="SignalP"/>
    </source>
</evidence>
<organism evidence="2 3">
    <name type="scientific">Aquimarina atlantica</name>
    <dbReference type="NCBI Taxonomy" id="1317122"/>
    <lineage>
        <taxon>Bacteria</taxon>
        <taxon>Pseudomonadati</taxon>
        <taxon>Bacteroidota</taxon>
        <taxon>Flavobacteriia</taxon>
        <taxon>Flavobacteriales</taxon>
        <taxon>Flavobacteriaceae</taxon>
        <taxon>Aquimarina</taxon>
    </lineage>
</organism>
<proteinExistence type="predicted"/>
<accession>A0A023BVZ0</accession>
<dbReference type="RefSeq" id="WP_034241605.1">
    <property type="nucleotide sequence ID" value="NZ_AQRA01000004.1"/>
</dbReference>
<dbReference type="AlphaFoldDB" id="A0A023BVZ0"/>
<evidence type="ECO:0008006" key="4">
    <source>
        <dbReference type="Google" id="ProtNLM"/>
    </source>
</evidence>
<gene>
    <name evidence="2" type="ORF">ATO12_14535</name>
</gene>
<evidence type="ECO:0000313" key="3">
    <source>
        <dbReference type="Proteomes" id="UP000023541"/>
    </source>
</evidence>
<dbReference type="EMBL" id="AQRA01000004">
    <property type="protein sequence ID" value="EZH74089.1"/>
    <property type="molecule type" value="Genomic_DNA"/>
</dbReference>
<dbReference type="PROSITE" id="PS51257">
    <property type="entry name" value="PROKAR_LIPOPROTEIN"/>
    <property type="match status" value="1"/>
</dbReference>
<dbReference type="Proteomes" id="UP000023541">
    <property type="component" value="Unassembled WGS sequence"/>
</dbReference>
<protein>
    <recommendedName>
        <fullName evidence="4">Lipocalin-like domain-containing protein</fullName>
    </recommendedName>
</protein>
<keyword evidence="3" id="KW-1185">Reference proteome</keyword>
<name>A0A023BVZ0_9FLAO</name>
<sequence>MKNRISLLSLILGICFFTSCSSDDNLTQIKRLNGTWELISYKNLVTGEITTKPVDLDFNVILKFDDTSNPNKVTSNQFLGEYTYNSFSSFKLNSYYLTEIYEPEWGASIYEIVQKDEILEYTIKNSELKIYYNNGNNVITLEKFIE</sequence>